<evidence type="ECO:0000256" key="1">
    <source>
        <dbReference type="ARBA" id="ARBA00004211"/>
    </source>
</evidence>
<dbReference type="PANTHER" id="PTHR10809:SF6">
    <property type="entry name" value="AT11025P-RELATED"/>
    <property type="match status" value="1"/>
</dbReference>
<feature type="region of interest" description="Disordered" evidence="7">
    <location>
        <begin position="213"/>
        <end position="244"/>
    </location>
</feature>
<keyword evidence="5" id="KW-0472">Membrane</keyword>
<evidence type="ECO:0000259" key="8">
    <source>
        <dbReference type="PROSITE" id="PS50202"/>
    </source>
</evidence>
<dbReference type="SUPFAM" id="SSF49354">
    <property type="entry name" value="PapD-like"/>
    <property type="match status" value="1"/>
</dbReference>
<dbReference type="InterPro" id="IPR000535">
    <property type="entry name" value="MSP_dom"/>
</dbReference>
<dbReference type="GO" id="GO:0016020">
    <property type="term" value="C:membrane"/>
    <property type="evidence" value="ECO:0007669"/>
    <property type="project" value="UniProtKB-SubCell"/>
</dbReference>
<evidence type="ECO:0000256" key="5">
    <source>
        <dbReference type="ARBA" id="ARBA00023136"/>
    </source>
</evidence>
<feature type="compositionally biased region" description="Polar residues" evidence="7">
    <location>
        <begin position="229"/>
        <end position="240"/>
    </location>
</feature>
<dbReference type="Pfam" id="PF00635">
    <property type="entry name" value="Motile_Sperm"/>
    <property type="match status" value="1"/>
</dbReference>
<sequence>MLGSEPSNEVHALKINKAAAFAKSPIMASSLPPYALEVTPESSLQFSITQYPPSSGGDGDESNASKCMLTLRHTGATKECLAFKVKTTQPRRYLVRPNQGIVYPNSSETISILLVDKDRQVLWSTYERLGQSALDHSKDKFLVQSCVVSEEFAEQFQGDERGEGGQYRKELVEALTAMWNSVASGGTDVAVYNKKLHVKHLVDVSTGDAGNNEASAAGAGAGLGGTLPPSFSQPNQQSADKMSPEQLFDEVASLRRKYDELVAFSVNLTAERDILNNTLEQTRRDLNREIASRQALEKQGFKGGPVKGGVGGQNKSKGGGGISMNTMIIVVILSFLAAIRATNNGSVGFLRSVPALGGFLGFNRLDHPSRVDSALKDEL</sequence>
<keyword evidence="6" id="KW-0175">Coiled coil</keyword>
<dbReference type="InterPro" id="IPR016763">
    <property type="entry name" value="VAP"/>
</dbReference>
<organism evidence="9 10">
    <name type="scientific">Cyclotella cryptica</name>
    <dbReference type="NCBI Taxonomy" id="29204"/>
    <lineage>
        <taxon>Eukaryota</taxon>
        <taxon>Sar</taxon>
        <taxon>Stramenopiles</taxon>
        <taxon>Ochrophyta</taxon>
        <taxon>Bacillariophyta</taxon>
        <taxon>Coscinodiscophyceae</taxon>
        <taxon>Thalassiosirophycidae</taxon>
        <taxon>Stephanodiscales</taxon>
        <taxon>Stephanodiscaceae</taxon>
        <taxon>Cyclotella</taxon>
    </lineage>
</organism>
<evidence type="ECO:0000256" key="7">
    <source>
        <dbReference type="SAM" id="MobiDB-lite"/>
    </source>
</evidence>
<dbReference type="InterPro" id="IPR008962">
    <property type="entry name" value="PapD-like_sf"/>
</dbReference>
<accession>A0ABD3PBY6</accession>
<dbReference type="PROSITE" id="PS50202">
    <property type="entry name" value="MSP"/>
    <property type="match status" value="1"/>
</dbReference>
<keyword evidence="4" id="KW-1133">Transmembrane helix</keyword>
<gene>
    <name evidence="9" type="ORF">HJC23_013861</name>
</gene>
<feature type="domain" description="MSP" evidence="8">
    <location>
        <begin position="35"/>
        <end position="197"/>
    </location>
</feature>
<comment type="similarity">
    <text evidence="2">Belongs to the VAMP-associated protein (VAP) (TC 9.B.17) family.</text>
</comment>
<dbReference type="InterPro" id="IPR013783">
    <property type="entry name" value="Ig-like_fold"/>
</dbReference>
<dbReference type="AlphaFoldDB" id="A0ABD3PBY6"/>
<evidence type="ECO:0000256" key="3">
    <source>
        <dbReference type="ARBA" id="ARBA00022692"/>
    </source>
</evidence>
<feature type="coiled-coil region" evidence="6">
    <location>
        <begin position="265"/>
        <end position="299"/>
    </location>
</feature>
<comment type="subcellular location">
    <subcellularLocation>
        <location evidence="1">Membrane</location>
        <topology evidence="1">Single-pass type IV membrane protein</topology>
    </subcellularLocation>
</comment>
<evidence type="ECO:0000256" key="2">
    <source>
        <dbReference type="ARBA" id="ARBA00008932"/>
    </source>
</evidence>
<evidence type="ECO:0000313" key="10">
    <source>
        <dbReference type="Proteomes" id="UP001516023"/>
    </source>
</evidence>
<comment type="caution">
    <text evidence="9">The sequence shown here is derived from an EMBL/GenBank/DDBJ whole genome shotgun (WGS) entry which is preliminary data.</text>
</comment>
<reference evidence="9 10" key="1">
    <citation type="journal article" date="2020" name="G3 (Bethesda)">
        <title>Improved Reference Genome for Cyclotella cryptica CCMP332, a Model for Cell Wall Morphogenesis, Salinity Adaptation, and Lipid Production in Diatoms (Bacillariophyta).</title>
        <authorList>
            <person name="Roberts W.R."/>
            <person name="Downey K.M."/>
            <person name="Ruck E.C."/>
            <person name="Traller J.C."/>
            <person name="Alverson A.J."/>
        </authorList>
    </citation>
    <scope>NUCLEOTIDE SEQUENCE [LARGE SCALE GENOMIC DNA]</scope>
    <source>
        <strain evidence="9 10">CCMP332</strain>
    </source>
</reference>
<keyword evidence="3" id="KW-0812">Transmembrane</keyword>
<dbReference type="Gene3D" id="2.60.40.10">
    <property type="entry name" value="Immunoglobulins"/>
    <property type="match status" value="1"/>
</dbReference>
<dbReference type="PANTHER" id="PTHR10809">
    <property type="entry name" value="VESICLE-ASSOCIATED MEMBRANE PROTEIN-ASSOCIATED PROTEIN"/>
    <property type="match status" value="1"/>
</dbReference>
<evidence type="ECO:0000256" key="6">
    <source>
        <dbReference type="SAM" id="Coils"/>
    </source>
</evidence>
<evidence type="ECO:0000313" key="9">
    <source>
        <dbReference type="EMBL" id="KAL3784821.1"/>
    </source>
</evidence>
<evidence type="ECO:0000256" key="4">
    <source>
        <dbReference type="ARBA" id="ARBA00022989"/>
    </source>
</evidence>
<dbReference type="Proteomes" id="UP001516023">
    <property type="component" value="Unassembled WGS sequence"/>
</dbReference>
<keyword evidence="10" id="KW-1185">Reference proteome</keyword>
<protein>
    <recommendedName>
        <fullName evidence="8">MSP domain-containing protein</fullName>
    </recommendedName>
</protein>
<dbReference type="EMBL" id="JABMIG020000228">
    <property type="protein sequence ID" value="KAL3784821.1"/>
    <property type="molecule type" value="Genomic_DNA"/>
</dbReference>
<name>A0ABD3PBY6_9STRA</name>
<proteinExistence type="inferred from homology"/>